<dbReference type="InterPro" id="IPR036388">
    <property type="entry name" value="WH-like_DNA-bd_sf"/>
</dbReference>
<dbReference type="InterPro" id="IPR013325">
    <property type="entry name" value="RNA_pol_sigma_r2"/>
</dbReference>
<dbReference type="InterPro" id="IPR013324">
    <property type="entry name" value="RNA_pol_sigma_r3/r4-like"/>
</dbReference>
<gene>
    <name evidence="8" type="ORF">E9934_13445</name>
</gene>
<feature type="domain" description="RNA polymerase sigma factor 70 region 4 type 2" evidence="7">
    <location>
        <begin position="99"/>
        <end position="151"/>
    </location>
</feature>
<feature type="domain" description="RNA polymerase sigma-70 region 2" evidence="6">
    <location>
        <begin position="10"/>
        <end position="76"/>
    </location>
</feature>
<dbReference type="InterPro" id="IPR007627">
    <property type="entry name" value="RNA_pol_sigma70_r2"/>
</dbReference>
<evidence type="ECO:0000259" key="7">
    <source>
        <dbReference type="Pfam" id="PF08281"/>
    </source>
</evidence>
<dbReference type="GO" id="GO:0016987">
    <property type="term" value="F:sigma factor activity"/>
    <property type="evidence" value="ECO:0007669"/>
    <property type="project" value="UniProtKB-KW"/>
</dbReference>
<comment type="similarity">
    <text evidence="1">Belongs to the sigma-70 factor family. ECF subfamily.</text>
</comment>
<keyword evidence="9" id="KW-1185">Reference proteome</keyword>
<dbReference type="InterPro" id="IPR013249">
    <property type="entry name" value="RNA_pol_sigma70_r4_t2"/>
</dbReference>
<dbReference type="EMBL" id="STGW01000009">
    <property type="protein sequence ID" value="THV10740.1"/>
    <property type="molecule type" value="Genomic_DNA"/>
</dbReference>
<evidence type="ECO:0000313" key="8">
    <source>
        <dbReference type="EMBL" id="THV10740.1"/>
    </source>
</evidence>
<reference evidence="8 9" key="1">
    <citation type="journal article" date="2009" name="Int. J. Syst. Evol. Microbiol.">
        <title>Nocardioides caeni sp. nov., isolated from wastewater.</title>
        <authorList>
            <person name="Yoon J.H."/>
            <person name="Kang S.J."/>
            <person name="Park S."/>
            <person name="Kim W."/>
            <person name="Oh T.K."/>
        </authorList>
    </citation>
    <scope>NUCLEOTIDE SEQUENCE [LARGE SCALE GENOMIC DNA]</scope>
    <source>
        <strain evidence="8 9">DSM 23134</strain>
    </source>
</reference>
<dbReference type="SUPFAM" id="SSF88946">
    <property type="entry name" value="Sigma2 domain of RNA polymerase sigma factors"/>
    <property type="match status" value="1"/>
</dbReference>
<dbReference type="OrthoDB" id="3777963at2"/>
<dbReference type="Pfam" id="PF08281">
    <property type="entry name" value="Sigma70_r4_2"/>
    <property type="match status" value="1"/>
</dbReference>
<evidence type="ECO:0000256" key="3">
    <source>
        <dbReference type="ARBA" id="ARBA00023082"/>
    </source>
</evidence>
<dbReference type="InterPro" id="IPR039425">
    <property type="entry name" value="RNA_pol_sigma-70-like"/>
</dbReference>
<dbReference type="Proteomes" id="UP000307087">
    <property type="component" value="Unassembled WGS sequence"/>
</dbReference>
<evidence type="ECO:0000256" key="2">
    <source>
        <dbReference type="ARBA" id="ARBA00023015"/>
    </source>
</evidence>
<dbReference type="SUPFAM" id="SSF88659">
    <property type="entry name" value="Sigma3 and sigma4 domains of RNA polymerase sigma factors"/>
    <property type="match status" value="1"/>
</dbReference>
<dbReference type="GO" id="GO:0006352">
    <property type="term" value="P:DNA-templated transcription initiation"/>
    <property type="evidence" value="ECO:0007669"/>
    <property type="project" value="InterPro"/>
</dbReference>
<name>A0A4S8N3W4_9ACTN</name>
<dbReference type="AlphaFoldDB" id="A0A4S8N3W4"/>
<protein>
    <submittedName>
        <fullName evidence="8">SigE family RNA polymerase sigma factor</fullName>
    </submittedName>
</protein>
<keyword evidence="5" id="KW-0804">Transcription</keyword>
<proteinExistence type="inferred from homology"/>
<dbReference type="PANTHER" id="PTHR43133:SF50">
    <property type="entry name" value="ECF RNA POLYMERASE SIGMA FACTOR SIGM"/>
    <property type="match status" value="1"/>
</dbReference>
<evidence type="ECO:0000256" key="1">
    <source>
        <dbReference type="ARBA" id="ARBA00010641"/>
    </source>
</evidence>
<evidence type="ECO:0000313" key="9">
    <source>
        <dbReference type="Proteomes" id="UP000307087"/>
    </source>
</evidence>
<dbReference type="Gene3D" id="1.10.10.10">
    <property type="entry name" value="Winged helix-like DNA-binding domain superfamily/Winged helix DNA-binding domain"/>
    <property type="match status" value="1"/>
</dbReference>
<organism evidence="8 9">
    <name type="scientific">Nocardioides caeni</name>
    <dbReference type="NCBI Taxonomy" id="574700"/>
    <lineage>
        <taxon>Bacteria</taxon>
        <taxon>Bacillati</taxon>
        <taxon>Actinomycetota</taxon>
        <taxon>Actinomycetes</taxon>
        <taxon>Propionibacteriales</taxon>
        <taxon>Nocardioidaceae</taxon>
        <taxon>Nocardioides</taxon>
    </lineage>
</organism>
<comment type="caution">
    <text evidence="8">The sequence shown here is derived from an EMBL/GenBank/DDBJ whole genome shotgun (WGS) entry which is preliminary data.</text>
</comment>
<evidence type="ECO:0000256" key="5">
    <source>
        <dbReference type="ARBA" id="ARBA00023163"/>
    </source>
</evidence>
<dbReference type="InterPro" id="IPR014284">
    <property type="entry name" value="RNA_pol_sigma-70_dom"/>
</dbReference>
<dbReference type="CDD" id="cd06171">
    <property type="entry name" value="Sigma70_r4"/>
    <property type="match status" value="1"/>
</dbReference>
<dbReference type="PANTHER" id="PTHR43133">
    <property type="entry name" value="RNA POLYMERASE ECF-TYPE SIGMA FACTO"/>
    <property type="match status" value="1"/>
</dbReference>
<dbReference type="RefSeq" id="WP_136563416.1">
    <property type="nucleotide sequence ID" value="NZ_BAABLS010000004.1"/>
</dbReference>
<keyword evidence="4" id="KW-0238">DNA-binding</keyword>
<accession>A0A4S8N3W4</accession>
<evidence type="ECO:0000259" key="6">
    <source>
        <dbReference type="Pfam" id="PF04542"/>
    </source>
</evidence>
<dbReference type="Gene3D" id="1.10.1740.10">
    <property type="match status" value="1"/>
</dbReference>
<dbReference type="NCBIfam" id="TIGR02937">
    <property type="entry name" value="sigma70-ECF"/>
    <property type="match status" value="1"/>
</dbReference>
<keyword evidence="3" id="KW-0731">Sigma factor</keyword>
<keyword evidence="2" id="KW-0805">Transcription regulation</keyword>
<dbReference type="GO" id="GO:0003677">
    <property type="term" value="F:DNA binding"/>
    <property type="evidence" value="ECO:0007669"/>
    <property type="project" value="UniProtKB-KW"/>
</dbReference>
<sequence>MDEQEFDEFYTASFRRVTGQVYAMIGDFDEATECVQEAFARAWAHRRKLEKAAYPEAWVRTTAYRLAVSRWRRRKRGERSPDRALGGPVIVPAVDETHVALVAALKQLPEAQRQALVLHHIADLPVHQVAAEVGVPEGTIKARLSRGRAALAVLLTDESGLAGGGMTHA</sequence>
<dbReference type="Pfam" id="PF04542">
    <property type="entry name" value="Sigma70_r2"/>
    <property type="match status" value="1"/>
</dbReference>
<evidence type="ECO:0000256" key="4">
    <source>
        <dbReference type="ARBA" id="ARBA00023125"/>
    </source>
</evidence>